<dbReference type="InterPro" id="IPR004291">
    <property type="entry name" value="Transposase_IS66_central"/>
</dbReference>
<dbReference type="AlphaFoldDB" id="A0A0U5F0I8"/>
<organism evidence="3 4">
    <name type="scientific">Acetobacter senegalensis</name>
    <dbReference type="NCBI Taxonomy" id="446692"/>
    <lineage>
        <taxon>Bacteria</taxon>
        <taxon>Pseudomonadati</taxon>
        <taxon>Pseudomonadota</taxon>
        <taxon>Alphaproteobacteria</taxon>
        <taxon>Acetobacterales</taxon>
        <taxon>Acetobacteraceae</taxon>
        <taxon>Acetobacter</taxon>
    </lineage>
</organism>
<accession>A0A0U5F0I8</accession>
<feature type="domain" description="Transposase IS66 central" evidence="1">
    <location>
        <begin position="15"/>
        <end position="87"/>
    </location>
</feature>
<feature type="domain" description="Transposase IS66 C-terminal" evidence="2">
    <location>
        <begin position="94"/>
        <end position="131"/>
    </location>
</feature>
<dbReference type="Pfam" id="PF03050">
    <property type="entry name" value="DDE_Tnp_IS66"/>
    <property type="match status" value="1"/>
</dbReference>
<evidence type="ECO:0000259" key="1">
    <source>
        <dbReference type="Pfam" id="PF03050"/>
    </source>
</evidence>
<gene>
    <name evidence="3" type="ORF">ASN_2592</name>
</gene>
<dbReference type="Proteomes" id="UP000056109">
    <property type="component" value="Chromosome I"/>
</dbReference>
<dbReference type="InterPro" id="IPR052344">
    <property type="entry name" value="Transposase-related"/>
</dbReference>
<dbReference type="PATRIC" id="fig|446692.3.peg.2705"/>
<evidence type="ECO:0000313" key="4">
    <source>
        <dbReference type="Proteomes" id="UP000056109"/>
    </source>
</evidence>
<dbReference type="Pfam" id="PF13817">
    <property type="entry name" value="DDE_Tnp_IS66_C"/>
    <property type="match status" value="1"/>
</dbReference>
<evidence type="ECO:0000259" key="2">
    <source>
        <dbReference type="Pfam" id="PF13817"/>
    </source>
</evidence>
<sequence>MRVREAACWAHLRRAFHAWCETQLARIPGKRKLAKAIRYVLNRWIDFTLFLEDSRVAIDNNPAERAIRPVCMGRKNYLFAWSYTGGDNIADAMTLIERAKLSGLNPHDYLADVLAFINEHKINQLHGLLPWNWKPVTYLGGSKNRQLMCVARDFWLLAI</sequence>
<dbReference type="EMBL" id="LN606600">
    <property type="protein sequence ID" value="CEF41873.1"/>
    <property type="molecule type" value="Genomic_DNA"/>
</dbReference>
<dbReference type="PANTHER" id="PTHR33678">
    <property type="entry name" value="BLL1576 PROTEIN"/>
    <property type="match status" value="1"/>
</dbReference>
<proteinExistence type="predicted"/>
<keyword evidence="4" id="KW-1185">Reference proteome</keyword>
<protein>
    <submittedName>
        <fullName evidence="3">Transposase</fullName>
    </submittedName>
</protein>
<name>A0A0U5F0I8_9PROT</name>
<reference evidence="4" key="1">
    <citation type="submission" date="2014-09" db="EMBL/GenBank/DDBJ databases">
        <authorList>
            <person name="Illeghems K.G."/>
        </authorList>
    </citation>
    <scope>NUCLEOTIDE SEQUENCE [LARGE SCALE GENOMIC DNA]</scope>
    <source>
        <strain evidence="4">108B</strain>
    </source>
</reference>
<dbReference type="KEGG" id="asz:ASN_2592"/>
<evidence type="ECO:0000313" key="3">
    <source>
        <dbReference type="EMBL" id="CEF41873.1"/>
    </source>
</evidence>
<dbReference type="InterPro" id="IPR039552">
    <property type="entry name" value="IS66_C"/>
</dbReference>
<dbReference type="PANTHER" id="PTHR33678:SF1">
    <property type="entry name" value="BLL1576 PROTEIN"/>
    <property type="match status" value="1"/>
</dbReference>